<dbReference type="EMBL" id="LK028589">
    <property type="protein sequence ID" value="CDS23203.1"/>
    <property type="molecule type" value="Genomic_DNA"/>
</dbReference>
<accession>A0A068WZV4</accession>
<dbReference type="AlphaFoldDB" id="A0A068WZV4"/>
<dbReference type="Proteomes" id="UP000492820">
    <property type="component" value="Unassembled WGS sequence"/>
</dbReference>
<evidence type="ECO:0000313" key="2">
    <source>
        <dbReference type="Proteomes" id="UP000492820"/>
    </source>
</evidence>
<organism evidence="1">
    <name type="scientific">Echinococcus granulosus</name>
    <name type="common">Hydatid tapeworm</name>
    <dbReference type="NCBI Taxonomy" id="6210"/>
    <lineage>
        <taxon>Eukaryota</taxon>
        <taxon>Metazoa</taxon>
        <taxon>Spiralia</taxon>
        <taxon>Lophotrochozoa</taxon>
        <taxon>Platyhelminthes</taxon>
        <taxon>Cestoda</taxon>
        <taxon>Eucestoda</taxon>
        <taxon>Cyclophyllidea</taxon>
        <taxon>Taeniidae</taxon>
        <taxon>Echinococcus</taxon>
        <taxon>Echinococcus granulosus group</taxon>
    </lineage>
</organism>
<protein>
    <submittedName>
        <fullName evidence="1 3">Expressed protein</fullName>
    </submittedName>
</protein>
<reference evidence="1 2" key="1">
    <citation type="journal article" date="2013" name="Nature">
        <title>The genomes of four tapeworm species reveal adaptations to parasitism.</title>
        <authorList>
            <person name="Tsai I.J."/>
            <person name="Zarowiecki M."/>
            <person name="Holroyd N."/>
            <person name="Garciarrubio A."/>
            <person name="Sanchez-Flores A."/>
            <person name="Brooks K.L."/>
            <person name="Tracey A."/>
            <person name="Bobes R.J."/>
            <person name="Fragoso G."/>
            <person name="Sciutto E."/>
            <person name="Aslett M."/>
            <person name="Beasley H."/>
            <person name="Bennett H.M."/>
            <person name="Cai J."/>
            <person name="Camicia F."/>
            <person name="Clark R."/>
            <person name="Cucher M."/>
            <person name="De Silva N."/>
            <person name="Day T.A."/>
            <person name="Deplazes P."/>
            <person name="Estrada K."/>
            <person name="Fernandez C."/>
            <person name="Holland P.W."/>
            <person name="Hou J."/>
            <person name="Hu S."/>
            <person name="Huckvale T."/>
            <person name="Hung S.S."/>
            <person name="Kamenetzky L."/>
            <person name="Keane J.A."/>
            <person name="Kiss F."/>
            <person name="Koziol U."/>
            <person name="Lambert O."/>
            <person name="Liu K."/>
            <person name="Luo X."/>
            <person name="Luo Y."/>
            <person name="Macchiaroli N."/>
            <person name="Nichol S."/>
            <person name="Paps J."/>
            <person name="Parkinson J."/>
            <person name="Pouchkina-Stantcheva N."/>
            <person name="Riddiford N."/>
            <person name="Rosenzvit M."/>
            <person name="Salinas G."/>
            <person name="Wasmuth J.D."/>
            <person name="Zamanian M."/>
            <person name="Zheng Y."/>
            <person name="Cai X."/>
            <person name="Soberon X."/>
            <person name="Olson P.D."/>
            <person name="Laclette J.P."/>
            <person name="Brehm K."/>
            <person name="Berriman M."/>
            <person name="Garciarrubio A."/>
            <person name="Bobes R.J."/>
            <person name="Fragoso G."/>
            <person name="Sanchez-Flores A."/>
            <person name="Estrada K."/>
            <person name="Cevallos M.A."/>
            <person name="Morett E."/>
            <person name="Gonzalez V."/>
            <person name="Portillo T."/>
            <person name="Ochoa-Leyva A."/>
            <person name="Jose M.V."/>
            <person name="Sciutto E."/>
            <person name="Landa A."/>
            <person name="Jimenez L."/>
            <person name="Valdes V."/>
            <person name="Carrero J.C."/>
            <person name="Larralde C."/>
            <person name="Morales-Montor J."/>
            <person name="Limon-Lason J."/>
            <person name="Soberon X."/>
            <person name="Laclette J.P."/>
        </authorList>
    </citation>
    <scope>NUCLEOTIDE SEQUENCE [LARGE SCALE GENOMIC DNA]</scope>
</reference>
<evidence type="ECO:0000313" key="3">
    <source>
        <dbReference type="WBParaSite" id="EgrG_001096500"/>
    </source>
</evidence>
<proteinExistence type="predicted"/>
<sequence>MAFPPKYCSPLFPLRCCQKLYQFQKEASSTAWREVRRRGSVEFEALHCHRRLELLSNRMRWNFALCNLTTAAKFFRGLSAQPLIESIQPV</sequence>
<dbReference type="WBParaSite" id="EgrG_001096500">
    <property type="protein sequence ID" value="EgrG_001096500"/>
    <property type="gene ID" value="EgrG_001096500"/>
</dbReference>
<name>A0A068WZV4_ECHGR</name>
<reference evidence="1" key="2">
    <citation type="submission" date="2014-06" db="EMBL/GenBank/DDBJ databases">
        <authorList>
            <person name="Aslett M."/>
        </authorList>
    </citation>
    <scope>NUCLEOTIDE SEQUENCE</scope>
</reference>
<gene>
    <name evidence="1" type="ORF">EgrG_001096500</name>
</gene>
<reference evidence="3" key="3">
    <citation type="submission" date="2020-10" db="UniProtKB">
        <authorList>
            <consortium name="WormBaseParasite"/>
        </authorList>
    </citation>
    <scope>IDENTIFICATION</scope>
</reference>
<evidence type="ECO:0000313" key="1">
    <source>
        <dbReference type="EMBL" id="CDS23203.1"/>
    </source>
</evidence>